<proteinExistence type="predicted"/>
<feature type="compositionally biased region" description="Basic and acidic residues" evidence="1">
    <location>
        <begin position="14"/>
        <end position="24"/>
    </location>
</feature>
<feature type="compositionally biased region" description="Low complexity" evidence="1">
    <location>
        <begin position="1"/>
        <end position="13"/>
    </location>
</feature>
<dbReference type="EMBL" id="JAYKXP010000016">
    <property type="protein sequence ID" value="KAK7049467.1"/>
    <property type="molecule type" value="Genomic_DNA"/>
</dbReference>
<name>A0AAW0DEH5_9AGAR</name>
<evidence type="ECO:0000313" key="2">
    <source>
        <dbReference type="EMBL" id="KAK7049467.1"/>
    </source>
</evidence>
<comment type="caution">
    <text evidence="2">The sequence shown here is derived from an EMBL/GenBank/DDBJ whole genome shotgun (WGS) entry which is preliminary data.</text>
</comment>
<protein>
    <submittedName>
        <fullName evidence="2">Uncharacterized protein</fullName>
    </submittedName>
</protein>
<feature type="region of interest" description="Disordered" evidence="1">
    <location>
        <begin position="1"/>
        <end position="26"/>
    </location>
</feature>
<reference evidence="2 3" key="1">
    <citation type="submission" date="2024-01" db="EMBL/GenBank/DDBJ databases">
        <title>A draft genome for a cacao thread blight-causing isolate of Paramarasmius palmivorus.</title>
        <authorList>
            <person name="Baruah I.K."/>
            <person name="Bukari Y."/>
            <person name="Amoako-Attah I."/>
            <person name="Meinhardt L.W."/>
            <person name="Bailey B.A."/>
            <person name="Cohen S.P."/>
        </authorList>
    </citation>
    <scope>NUCLEOTIDE SEQUENCE [LARGE SCALE GENOMIC DNA]</scope>
    <source>
        <strain evidence="2 3">GH-12</strain>
    </source>
</reference>
<keyword evidence="3" id="KW-1185">Reference proteome</keyword>
<dbReference type="Proteomes" id="UP001383192">
    <property type="component" value="Unassembled WGS sequence"/>
</dbReference>
<dbReference type="AlphaFoldDB" id="A0AAW0DEH5"/>
<evidence type="ECO:0000313" key="3">
    <source>
        <dbReference type="Proteomes" id="UP001383192"/>
    </source>
</evidence>
<organism evidence="2 3">
    <name type="scientific">Paramarasmius palmivorus</name>
    <dbReference type="NCBI Taxonomy" id="297713"/>
    <lineage>
        <taxon>Eukaryota</taxon>
        <taxon>Fungi</taxon>
        <taxon>Dikarya</taxon>
        <taxon>Basidiomycota</taxon>
        <taxon>Agaricomycotina</taxon>
        <taxon>Agaricomycetes</taxon>
        <taxon>Agaricomycetidae</taxon>
        <taxon>Agaricales</taxon>
        <taxon>Marasmiineae</taxon>
        <taxon>Marasmiaceae</taxon>
        <taxon>Paramarasmius</taxon>
    </lineage>
</organism>
<gene>
    <name evidence="2" type="ORF">VNI00_005498</name>
</gene>
<accession>A0AAW0DEH5</accession>
<evidence type="ECO:0000256" key="1">
    <source>
        <dbReference type="SAM" id="MobiDB-lite"/>
    </source>
</evidence>
<sequence length="219" mass="25035">MLYRTTRPLSRSSLSKDKTRKEVDENVNPYPVVGQNLREANVLVDDVLHREGDVLKAYLYFPLDGVPRVVWLRRNALRTLDFAPYLRAEPPLELRRTYMVTEPSSNYVLVYFKQTRAALGQRNDFLSCMLGRLAPNLRRPWFGPVLVSFDSSDVLTPGTLRSEAVDVVHHLHAVYDRIARDGDMPCDSLEPNPSVRFISAREFVQVFRGDIRAAVDSLS</sequence>